<organism evidence="1">
    <name type="scientific">Nothobranchius pienaari</name>
    <dbReference type="NCBI Taxonomy" id="704102"/>
    <lineage>
        <taxon>Eukaryota</taxon>
        <taxon>Metazoa</taxon>
        <taxon>Chordata</taxon>
        <taxon>Craniata</taxon>
        <taxon>Vertebrata</taxon>
        <taxon>Euteleostomi</taxon>
        <taxon>Actinopterygii</taxon>
        <taxon>Neopterygii</taxon>
        <taxon>Teleostei</taxon>
        <taxon>Neoteleostei</taxon>
        <taxon>Acanthomorphata</taxon>
        <taxon>Ovalentaria</taxon>
        <taxon>Atherinomorphae</taxon>
        <taxon>Cyprinodontiformes</taxon>
        <taxon>Nothobranchiidae</taxon>
        <taxon>Nothobranchius</taxon>
    </lineage>
</organism>
<reference evidence="1" key="1">
    <citation type="submission" date="2016-05" db="EMBL/GenBank/DDBJ databases">
        <authorList>
            <person name="Lavstsen T."/>
            <person name="Jespersen J.S."/>
        </authorList>
    </citation>
    <scope>NUCLEOTIDE SEQUENCE</scope>
    <source>
        <tissue evidence="1">Brain</tissue>
    </source>
</reference>
<dbReference type="EMBL" id="HAEF01012794">
    <property type="protein sequence ID" value="SBR53953.1"/>
    <property type="molecule type" value="Transcribed_RNA"/>
</dbReference>
<protein>
    <submittedName>
        <fullName evidence="1">Uncharacterized protein</fullName>
    </submittedName>
</protein>
<evidence type="ECO:0000313" key="1">
    <source>
        <dbReference type="EMBL" id="SBR53953.1"/>
    </source>
</evidence>
<sequence length="45" mass="5091">NQPSEDPQTTGSESCYLEFARDECDLQRRNTYPLYPGGVILAEIL</sequence>
<feature type="non-terminal residue" evidence="1">
    <location>
        <position position="1"/>
    </location>
</feature>
<dbReference type="AlphaFoldDB" id="A0A1A8MAU9"/>
<name>A0A1A8MAU9_9TELE</name>
<accession>A0A1A8MAU9</accession>
<reference evidence="1" key="2">
    <citation type="submission" date="2016-06" db="EMBL/GenBank/DDBJ databases">
        <title>The genome of a short-lived fish provides insights into sex chromosome evolution and the genetic control of aging.</title>
        <authorList>
            <person name="Reichwald K."/>
            <person name="Felder M."/>
            <person name="Petzold A."/>
            <person name="Koch P."/>
            <person name="Groth M."/>
            <person name="Platzer M."/>
        </authorList>
    </citation>
    <scope>NUCLEOTIDE SEQUENCE</scope>
    <source>
        <tissue evidence="1">Brain</tissue>
    </source>
</reference>
<gene>
    <name evidence="1" type="primary">BX323444.2</name>
</gene>
<feature type="non-terminal residue" evidence="1">
    <location>
        <position position="45"/>
    </location>
</feature>
<proteinExistence type="predicted"/>